<dbReference type="Gene3D" id="1.10.150.240">
    <property type="entry name" value="Putative phosphatase, domain 2"/>
    <property type="match status" value="1"/>
</dbReference>
<evidence type="ECO:0000313" key="1">
    <source>
        <dbReference type="EMBL" id="OGM11388.1"/>
    </source>
</evidence>
<dbReference type="Pfam" id="PF00702">
    <property type="entry name" value="Hydrolase"/>
    <property type="match status" value="1"/>
</dbReference>
<dbReference type="Gene3D" id="3.40.50.1000">
    <property type="entry name" value="HAD superfamily/HAD-like"/>
    <property type="match status" value="1"/>
</dbReference>
<gene>
    <name evidence="1" type="ORF">A2Z22_01230</name>
</gene>
<proteinExistence type="predicted"/>
<dbReference type="CDD" id="cd02603">
    <property type="entry name" value="HAD_sEH-N_like"/>
    <property type="match status" value="1"/>
</dbReference>
<dbReference type="Proteomes" id="UP000177053">
    <property type="component" value="Unassembled WGS sequence"/>
</dbReference>
<protein>
    <recommendedName>
        <fullName evidence="3">HAD family phosphatase</fullName>
    </recommendedName>
</protein>
<name>A0A1F7XAI3_9BACT</name>
<dbReference type="SFLD" id="SFLDG01129">
    <property type="entry name" value="C1.5:_HAD__Beta-PGM__Phosphata"/>
    <property type="match status" value="1"/>
</dbReference>
<dbReference type="EMBL" id="MGFS01000018">
    <property type="protein sequence ID" value="OGM11388.1"/>
    <property type="molecule type" value="Genomic_DNA"/>
</dbReference>
<evidence type="ECO:0000313" key="2">
    <source>
        <dbReference type="Proteomes" id="UP000177053"/>
    </source>
</evidence>
<sequence>MIKAIIFDMGGVILDLSKKESLSIPKALSIMFEISLEKAEEIWSGYNRVKIITGKETPGEFLRRVSKIISSKKNIKTLLRKWRQLSLKDENCINWELLSFIKDLRKEFKVYIMSDTVNVAQNDELTKKVKSEFDGYFVSYEEGFKKPEKESFLNVLKKIGKKPEECIFIDDSVHNIKAAGKLGMKSIVFKSLNQLKKDLTELRVK</sequence>
<evidence type="ECO:0008006" key="3">
    <source>
        <dbReference type="Google" id="ProtNLM"/>
    </source>
</evidence>
<reference evidence="1 2" key="1">
    <citation type="journal article" date="2016" name="Nat. Commun.">
        <title>Thousands of microbial genomes shed light on interconnected biogeochemical processes in an aquifer system.</title>
        <authorList>
            <person name="Anantharaman K."/>
            <person name="Brown C.T."/>
            <person name="Hug L.A."/>
            <person name="Sharon I."/>
            <person name="Castelle C.J."/>
            <person name="Probst A.J."/>
            <person name="Thomas B.C."/>
            <person name="Singh A."/>
            <person name="Wilkins M.J."/>
            <person name="Karaoz U."/>
            <person name="Brodie E.L."/>
            <person name="Williams K.H."/>
            <person name="Hubbard S.S."/>
            <person name="Banfield J.F."/>
        </authorList>
    </citation>
    <scope>NUCLEOTIDE SEQUENCE [LARGE SCALE GENOMIC DNA]</scope>
</reference>
<dbReference type="InterPro" id="IPR036412">
    <property type="entry name" value="HAD-like_sf"/>
</dbReference>
<dbReference type="SFLD" id="SFLDS00003">
    <property type="entry name" value="Haloacid_Dehalogenase"/>
    <property type="match status" value="1"/>
</dbReference>
<comment type="caution">
    <text evidence="1">The sequence shown here is derived from an EMBL/GenBank/DDBJ whole genome shotgun (WGS) entry which is preliminary data.</text>
</comment>
<dbReference type="InterPro" id="IPR006439">
    <property type="entry name" value="HAD-SF_hydro_IA"/>
</dbReference>
<accession>A0A1F7XAI3</accession>
<dbReference type="InterPro" id="IPR023198">
    <property type="entry name" value="PGP-like_dom2"/>
</dbReference>
<dbReference type="AlphaFoldDB" id="A0A1F7XAI3"/>
<organism evidence="1 2">
    <name type="scientific">Candidatus Woesebacteria bacterium RBG_16_34_12</name>
    <dbReference type="NCBI Taxonomy" id="1802480"/>
    <lineage>
        <taxon>Bacteria</taxon>
        <taxon>Candidatus Woeseibacteriota</taxon>
    </lineage>
</organism>
<dbReference type="PANTHER" id="PTHR43611">
    <property type="entry name" value="ALPHA-D-GLUCOSE 1-PHOSPHATE PHOSPHATASE"/>
    <property type="match status" value="1"/>
</dbReference>
<dbReference type="PANTHER" id="PTHR43611:SF3">
    <property type="entry name" value="FLAVIN MONONUCLEOTIDE HYDROLASE 1, CHLOROPLATIC"/>
    <property type="match status" value="1"/>
</dbReference>
<dbReference type="NCBIfam" id="TIGR01549">
    <property type="entry name" value="HAD-SF-IA-v1"/>
    <property type="match status" value="1"/>
</dbReference>
<dbReference type="InterPro" id="IPR023214">
    <property type="entry name" value="HAD_sf"/>
</dbReference>
<dbReference type="NCBIfam" id="TIGR01509">
    <property type="entry name" value="HAD-SF-IA-v3"/>
    <property type="match status" value="1"/>
</dbReference>
<dbReference type="SUPFAM" id="SSF56784">
    <property type="entry name" value="HAD-like"/>
    <property type="match status" value="1"/>
</dbReference>